<dbReference type="AlphaFoldDB" id="A0A0B7JY96"/>
<proteinExistence type="inferred from homology"/>
<gene>
    <name evidence="8" type="ORF">BN869_000003675_1</name>
</gene>
<evidence type="ECO:0000256" key="6">
    <source>
        <dbReference type="ARBA" id="ARBA00023136"/>
    </source>
</evidence>
<evidence type="ECO:0000256" key="5">
    <source>
        <dbReference type="ARBA" id="ARBA00022989"/>
    </source>
</evidence>
<dbReference type="Pfam" id="PF06624">
    <property type="entry name" value="RAMP4"/>
    <property type="match status" value="1"/>
</dbReference>
<sequence>MPSSHRRLVHRHAERLLTGKGRELAPGEARIFSYYAPSLDGGPHNVSISQSISAPAEAGSAKEAPRRPVKLEAPSQSFIVATPRFSLAPGIIDSVYPTPGISVDHTILPHIVFRDPDLPWSRSPSPAHIPEDEDKGNLRSPSTWLALLVFSLDELQLNQSQIKHVFQNMPPDVKHEQSETCTLRTLARHTPLLNGIENLVNTTGFKERDDAKDAAEPTELIMVPGKLFNGLFVAPDGPRDKLDVACYQHMAHVRQVATDGMVNAGVDSDEAIFSAVVSRRTGLIDVDTPSTMIAHLISLSWDDEMPFPKDEDRVAMVSLHSWTYTCLPSKNKANTSDMLANLGDHLTVLRTDDARKDAPPPSKGEEKDLEALIAARQRDGYTLTRHHTVTGEVTAALLRGPLTPVQVPRPLKNSILMLSNFGTDLAILDPRLSLMDITYSSAWQLGKSLAMADGAFCAALARLRNAVQGGGHNAAKPDVHALFDGGGYGTRQRAAGRMADLFRGLNQMNTSPDTRGGDATAVSTNRWSYDDDAHEDEPGVRTQPVDMLSQSTPHIASRLPAQLDAAALRLAMVVQLDTKDEGEDTGVIMYNEHNTPVSPDYALIYSWVLDKVHLGDIPAQYLIPDPAFLPEETLRFFHIDANWVDALIDGALSLANHWGDKPEKDLSRASIKKAINKRLRTADKSLGGWLVQMPRYGFLLRSQLLVQFPDLAIDVKFSDTRSQPIDSEGVKIGTRVTPPANTPAQQPILVQKRIAPDTMYVLFDAAPPDLQRITFTVPPHQQCFRVGHSLTADSLQFILRKNYTTKERPPDQKRGEGLGNRVFNFDGTPTAVFSWQTRTLDPTPFGQYLVDELSAGMKGYFDGQEPTSAVLALQLNEDILQLDIGDESFVPLIARSRVTPGFNHRQDEDSPTRGAVLLAEYRQLPKNLAPPSPARGPLVTSPLGFSLKIYPVRGATREFVSSTTGLLVDLIFSLTRPIKGWPKRLTRIFVADNNPEVDTPLLTQDETAPFTHEDNVSRPETTSKFQFPNLSFTKSSTMAQTLEQRRRNAKFAKTQENRMGKSEDQIKAQKAKEVHKSPISLIWVVILGFIIFGGLIFEAFEHFFGK</sequence>
<evidence type="ECO:0000256" key="4">
    <source>
        <dbReference type="ARBA" id="ARBA00022824"/>
    </source>
</evidence>
<evidence type="ECO:0000256" key="1">
    <source>
        <dbReference type="ARBA" id="ARBA00004389"/>
    </source>
</evidence>
<dbReference type="InterPro" id="IPR010580">
    <property type="entry name" value="ER_stress-assoc"/>
</dbReference>
<reference evidence="8" key="1">
    <citation type="submission" date="2015-01" db="EMBL/GenBank/DDBJ databases">
        <authorList>
            <person name="Durling Mikael"/>
        </authorList>
    </citation>
    <scope>NUCLEOTIDE SEQUENCE</scope>
</reference>
<accession>A0A0B7JY96</accession>
<keyword evidence="6 7" id="KW-0472">Membrane</keyword>
<evidence type="ECO:0000256" key="3">
    <source>
        <dbReference type="ARBA" id="ARBA00022692"/>
    </source>
</evidence>
<protein>
    <submittedName>
        <fullName evidence="8">Uncharacterized protein</fullName>
    </submittedName>
</protein>
<evidence type="ECO:0000256" key="7">
    <source>
        <dbReference type="SAM" id="Phobius"/>
    </source>
</evidence>
<keyword evidence="5 7" id="KW-1133">Transmembrane helix</keyword>
<feature type="transmembrane region" description="Helical" evidence="7">
    <location>
        <begin position="1080"/>
        <end position="1100"/>
    </location>
</feature>
<name>A0A0B7JY96_BIOOC</name>
<dbReference type="EMBL" id="CDPU01000008">
    <property type="protein sequence ID" value="CEO47620.1"/>
    <property type="molecule type" value="Genomic_DNA"/>
</dbReference>
<comment type="subcellular location">
    <subcellularLocation>
        <location evidence="1">Endoplasmic reticulum membrane</location>
        <topology evidence="1">Single-pass membrane protein</topology>
    </subcellularLocation>
</comment>
<organism evidence="8">
    <name type="scientific">Bionectria ochroleuca</name>
    <name type="common">Gliocladium roseum</name>
    <dbReference type="NCBI Taxonomy" id="29856"/>
    <lineage>
        <taxon>Eukaryota</taxon>
        <taxon>Fungi</taxon>
        <taxon>Dikarya</taxon>
        <taxon>Ascomycota</taxon>
        <taxon>Pezizomycotina</taxon>
        <taxon>Sordariomycetes</taxon>
        <taxon>Hypocreomycetidae</taxon>
        <taxon>Hypocreales</taxon>
        <taxon>Bionectriaceae</taxon>
        <taxon>Clonostachys</taxon>
    </lineage>
</organism>
<dbReference type="GO" id="GO:0005789">
    <property type="term" value="C:endoplasmic reticulum membrane"/>
    <property type="evidence" value="ECO:0007669"/>
    <property type="project" value="UniProtKB-SubCell"/>
</dbReference>
<keyword evidence="4" id="KW-0256">Endoplasmic reticulum</keyword>
<keyword evidence="3 7" id="KW-0812">Transmembrane</keyword>
<comment type="similarity">
    <text evidence="2">Belongs to the RAMP4 family.</text>
</comment>
<evidence type="ECO:0000313" key="8">
    <source>
        <dbReference type="EMBL" id="CEO47620.1"/>
    </source>
</evidence>
<evidence type="ECO:0000256" key="2">
    <source>
        <dbReference type="ARBA" id="ARBA00005500"/>
    </source>
</evidence>